<dbReference type="RefSeq" id="WP_001016036.1">
    <property type="nucleotide sequence ID" value="NZ_AKON01000007.1"/>
</dbReference>
<evidence type="ECO:0008006" key="3">
    <source>
        <dbReference type="Google" id="ProtNLM"/>
    </source>
</evidence>
<dbReference type="AlphaFoldDB" id="A0AB33XGS8"/>
<dbReference type="NCBIfam" id="NF041917">
    <property type="entry name" value="HP0729_fam"/>
    <property type="match status" value="1"/>
</dbReference>
<sequence>MNHLLILYNPYYQKDVIQQHLSVLQEKSQVGFGKIRSKLNDQEKHDSLEEIYKATNEKNFLQLFLTDYANLFAAKVIKVSKEIDEGLIPSYYKEKNLEVEDFFIISDLRELVREDFSLLRDQFLANFIAPNNHTYAIYGNNYVYPLPVKLKEERSYFSGDEKHYLSVYKSKEYLTMQENFMRFVFGKRLFYLLHPDSINNIIHAELELLQSENDLLNDFTSIIVKYTKTLEYEIYTFAKQVLLKACEKDPSLYDLVYKVQGKSFTLKDFFAKKPNFGSVKFLLRHEKVQCHLEENLKRFINYPFSKSLSLIQEIRNEAVHKKAPGLHEVEKLRNEILGIEGASLLKGILIHKEVFMKECDGLSLCLMPI</sequence>
<reference evidence="1 2" key="1">
    <citation type="submission" date="2012-04" db="EMBL/GenBank/DDBJ databases">
        <title>Genome sequence of Helicobacter pylori Hp H-42.</title>
        <authorList>
            <person name="Blanchard T.G."/>
            <person name="Czinn S.J."/>
            <person name="McCracken C."/>
            <person name="Abolude K."/>
            <person name="Maroo A."/>
            <person name="Santana-Cruz I."/>
            <person name="Tallon L.J."/>
            <person name="Ficke F.W.F."/>
        </authorList>
    </citation>
    <scope>NUCLEOTIDE SEQUENCE [LARGE SCALE GENOMIC DNA]</scope>
    <source>
        <strain evidence="1 2">Hp H-42</strain>
    </source>
</reference>
<dbReference type="Proteomes" id="UP000005514">
    <property type="component" value="Unassembled WGS sequence"/>
</dbReference>
<organism evidence="1 2">
    <name type="scientific">Helicobacter pylori Hp H-42</name>
    <dbReference type="NCBI Taxonomy" id="992047"/>
    <lineage>
        <taxon>Bacteria</taxon>
        <taxon>Pseudomonadati</taxon>
        <taxon>Campylobacterota</taxon>
        <taxon>Epsilonproteobacteria</taxon>
        <taxon>Campylobacterales</taxon>
        <taxon>Helicobacteraceae</taxon>
        <taxon>Helicobacter</taxon>
    </lineage>
</organism>
<name>A0AB33XGS8_HELPX</name>
<accession>A0AB33XGS8</accession>
<dbReference type="InterPro" id="IPR049682">
    <property type="entry name" value="HP0729-like"/>
</dbReference>
<proteinExistence type="predicted"/>
<comment type="caution">
    <text evidence="1">The sequence shown here is derived from an EMBL/GenBank/DDBJ whole genome shotgun (WGS) entry which is preliminary data.</text>
</comment>
<evidence type="ECO:0000313" key="1">
    <source>
        <dbReference type="EMBL" id="EJB62857.1"/>
    </source>
</evidence>
<gene>
    <name evidence="1" type="ORF">HPHPH42_0853</name>
</gene>
<dbReference type="EMBL" id="AKON01000007">
    <property type="protein sequence ID" value="EJB62857.1"/>
    <property type="molecule type" value="Genomic_DNA"/>
</dbReference>
<protein>
    <recommendedName>
        <fullName evidence="3">ATP-binding protein</fullName>
    </recommendedName>
</protein>
<evidence type="ECO:0000313" key="2">
    <source>
        <dbReference type="Proteomes" id="UP000005514"/>
    </source>
</evidence>